<dbReference type="InterPro" id="IPR051207">
    <property type="entry name" value="ComplexI_NDUFA9_subunit"/>
</dbReference>
<dbReference type="CDD" id="cd14280">
    <property type="entry name" value="UBA1_Rad23_like"/>
    <property type="match status" value="1"/>
</dbReference>
<dbReference type="SMART" id="SM00165">
    <property type="entry name" value="UBA"/>
    <property type="match status" value="1"/>
</dbReference>
<protein>
    <recommendedName>
        <fullName evidence="11">UV excision repair protein RAD23</fullName>
    </recommendedName>
</protein>
<evidence type="ECO:0000256" key="6">
    <source>
        <dbReference type="SAM" id="MobiDB-lite"/>
    </source>
</evidence>
<dbReference type="Gene3D" id="3.10.20.90">
    <property type="entry name" value="Phosphatidylinositol 3-kinase Catalytic Subunit, Chain A, domain 1"/>
    <property type="match status" value="1"/>
</dbReference>
<dbReference type="PROSITE" id="PS50053">
    <property type="entry name" value="UBIQUITIN_2"/>
    <property type="match status" value="1"/>
</dbReference>
<dbReference type="FunFam" id="1.10.8.10:FF:000003">
    <property type="entry name" value="UV excision repair protein RAD23 homolog"/>
    <property type="match status" value="1"/>
</dbReference>
<evidence type="ECO:0000313" key="10">
    <source>
        <dbReference type="Proteomes" id="UP000245383"/>
    </source>
</evidence>
<dbReference type="Gene3D" id="3.40.50.720">
    <property type="entry name" value="NAD(P)-binding Rossmann-like Domain"/>
    <property type="match status" value="1"/>
</dbReference>
<dbReference type="CDD" id="cd01805">
    <property type="entry name" value="Ubl_Rad23"/>
    <property type="match status" value="1"/>
</dbReference>
<dbReference type="Pfam" id="PF01370">
    <property type="entry name" value="Epimerase"/>
    <property type="match status" value="1"/>
</dbReference>
<dbReference type="InterPro" id="IPR000626">
    <property type="entry name" value="Ubiquitin-like_dom"/>
</dbReference>
<evidence type="ECO:0000256" key="3">
    <source>
        <dbReference type="ARBA" id="ARBA00022763"/>
    </source>
</evidence>
<keyword evidence="5" id="KW-0539">Nucleus</keyword>
<dbReference type="GO" id="GO:0005634">
    <property type="term" value="C:nucleus"/>
    <property type="evidence" value="ECO:0007669"/>
    <property type="project" value="UniProtKB-SubCell"/>
</dbReference>
<dbReference type="SUPFAM" id="SSF46934">
    <property type="entry name" value="UBA-like"/>
    <property type="match status" value="1"/>
</dbReference>
<dbReference type="SUPFAM" id="SSF51735">
    <property type="entry name" value="NAD(P)-binding Rossmann-fold domains"/>
    <property type="match status" value="1"/>
</dbReference>
<accession>A0A2T9YNR7</accession>
<dbReference type="InterPro" id="IPR006636">
    <property type="entry name" value="STI1_HS-bd"/>
</dbReference>
<dbReference type="InterPro" id="IPR036353">
    <property type="entry name" value="XPC-bd_sf"/>
</dbReference>
<dbReference type="GO" id="GO:0044877">
    <property type="term" value="F:protein-containing complex binding"/>
    <property type="evidence" value="ECO:0007669"/>
    <property type="project" value="TreeGrafter"/>
</dbReference>
<evidence type="ECO:0008006" key="11">
    <source>
        <dbReference type="Google" id="ProtNLM"/>
    </source>
</evidence>
<keyword evidence="10" id="KW-1185">Reference proteome</keyword>
<sequence>MILTLKTLHKEKIELEVSPEDSIAQIKARLENEKGYAVQAQKLIFADQDEISQIGIKESDFMVLMISKVFILNLYMVDSTTGYKIKPVATSKPIEHNVTPQSSSTNIKPMQAPPVHQQPSKFNVNTQETPSPAEKVAKTAEPESTNSESTEMQVDQQPLTEAMGEISMTSGTELLADGSSAIVDQQLSDPSLVTGKAYETAISTMMEMGYDRELCVRAMKMSFNNPDRAVEYLFNGLPELDTDQNTAQQEPTQGEAPAITQERGNLLAYLQNLPEFQQIRELILSNPESIHSVIQRLSHTNPQLLEQINQNPNDFIDLLTQGTDLAQYNESGELEGEPEQDAQNYVSVLPEELEAIERGPVGRQAWNGQTVTVFGCSGFLGRYVVSQLAAEGTRVIVPYRGLTDHVRHLKLTGDLGMIIPLEFDTRISSQLEECMANSDMVINLIGRNYETKNFSLEDVHIKTPARIAEIARNVGVARFVHVSHLGAQLDSPSSVLKSKAKGEAFIRKEYPDATIVRPATLYGYEDNLLNNIGIFKSGFLTVDKAQSKLHPVCVEDVASAINEMRKNEWTAGKTFELYSPVQYTQKDIIDLVSATLMHKVRTFDVPKGLLRFYGKIFDMFPFHFTSSYEVDMMGLDELPSENPNFDVYTFQDLGLEPQQIEATALKFIRHYRAFDYEQLGIDCDSKAFRKQ</sequence>
<dbReference type="GO" id="GO:0043161">
    <property type="term" value="P:proteasome-mediated ubiquitin-dependent protein catabolic process"/>
    <property type="evidence" value="ECO:0007669"/>
    <property type="project" value="InterPro"/>
</dbReference>
<dbReference type="GO" id="GO:0003684">
    <property type="term" value="F:damaged DNA binding"/>
    <property type="evidence" value="ECO:0007669"/>
    <property type="project" value="InterPro"/>
</dbReference>
<dbReference type="AlphaFoldDB" id="A0A2T9YNR7"/>
<dbReference type="SMART" id="SM00213">
    <property type="entry name" value="UBQ"/>
    <property type="match status" value="1"/>
</dbReference>
<dbReference type="Pfam" id="PF00627">
    <property type="entry name" value="UBA"/>
    <property type="match status" value="1"/>
</dbReference>
<evidence type="ECO:0000256" key="5">
    <source>
        <dbReference type="ARBA" id="ARBA00023242"/>
    </source>
</evidence>
<dbReference type="SUPFAM" id="SSF54236">
    <property type="entry name" value="Ubiquitin-like"/>
    <property type="match status" value="1"/>
</dbReference>
<dbReference type="InterPro" id="IPR029071">
    <property type="entry name" value="Ubiquitin-like_domsf"/>
</dbReference>
<dbReference type="InterPro" id="IPR015940">
    <property type="entry name" value="UBA"/>
</dbReference>
<evidence type="ECO:0000259" key="7">
    <source>
        <dbReference type="PROSITE" id="PS50030"/>
    </source>
</evidence>
<dbReference type="Pfam" id="PF00240">
    <property type="entry name" value="ubiquitin"/>
    <property type="match status" value="1"/>
</dbReference>
<dbReference type="InterPro" id="IPR001509">
    <property type="entry name" value="Epimerase_deHydtase"/>
</dbReference>
<comment type="caution">
    <text evidence="9">The sequence shown here is derived from an EMBL/GenBank/DDBJ whole genome shotgun (WGS) entry which is preliminary data.</text>
</comment>
<dbReference type="SMART" id="SM00727">
    <property type="entry name" value="STI1"/>
    <property type="match status" value="1"/>
</dbReference>
<feature type="domain" description="UBA" evidence="7">
    <location>
        <begin position="196"/>
        <end position="236"/>
    </location>
</feature>
<dbReference type="GO" id="GO:0006289">
    <property type="term" value="P:nucleotide-excision repair"/>
    <property type="evidence" value="ECO:0007669"/>
    <property type="project" value="InterPro"/>
</dbReference>
<keyword evidence="3" id="KW-0227">DNA damage</keyword>
<dbReference type="GO" id="GO:0005739">
    <property type="term" value="C:mitochondrion"/>
    <property type="evidence" value="ECO:0007669"/>
    <property type="project" value="TreeGrafter"/>
</dbReference>
<dbReference type="PRINTS" id="PR01839">
    <property type="entry name" value="RAD23PROTEIN"/>
</dbReference>
<dbReference type="Gene3D" id="1.10.10.540">
    <property type="entry name" value="XPC-binding domain"/>
    <property type="match status" value="1"/>
</dbReference>
<evidence type="ECO:0000256" key="1">
    <source>
        <dbReference type="ARBA" id="ARBA00004123"/>
    </source>
</evidence>
<dbReference type="Gene3D" id="1.10.8.10">
    <property type="entry name" value="DNA helicase RuvA subunit, C-terminal domain"/>
    <property type="match status" value="1"/>
</dbReference>
<organism evidence="9 10">
    <name type="scientific">Smittium simulii</name>
    <dbReference type="NCBI Taxonomy" id="133385"/>
    <lineage>
        <taxon>Eukaryota</taxon>
        <taxon>Fungi</taxon>
        <taxon>Fungi incertae sedis</taxon>
        <taxon>Zoopagomycota</taxon>
        <taxon>Kickxellomycotina</taxon>
        <taxon>Harpellomycetes</taxon>
        <taxon>Harpellales</taxon>
        <taxon>Legeriomycetaceae</taxon>
        <taxon>Smittium</taxon>
    </lineage>
</organism>
<reference evidence="9 10" key="1">
    <citation type="journal article" date="2018" name="MBio">
        <title>Comparative Genomics Reveals the Core Gene Toolbox for the Fungus-Insect Symbiosis.</title>
        <authorList>
            <person name="Wang Y."/>
            <person name="Stata M."/>
            <person name="Wang W."/>
            <person name="Stajich J.E."/>
            <person name="White M.M."/>
            <person name="Moncalvo J.M."/>
        </authorList>
    </citation>
    <scope>NUCLEOTIDE SEQUENCE [LARGE SCALE GENOMIC DNA]</scope>
    <source>
        <strain evidence="9 10">SWE-8-4</strain>
    </source>
</reference>
<feature type="domain" description="Ubiquitin-like" evidence="8">
    <location>
        <begin position="1"/>
        <end position="48"/>
    </location>
</feature>
<dbReference type="InterPro" id="IPR009060">
    <property type="entry name" value="UBA-like_sf"/>
</dbReference>
<dbReference type="SUPFAM" id="SSF101238">
    <property type="entry name" value="XPC-binding domain"/>
    <property type="match status" value="1"/>
</dbReference>
<feature type="region of interest" description="Disordered" evidence="6">
    <location>
        <begin position="95"/>
        <end position="155"/>
    </location>
</feature>
<dbReference type="InterPro" id="IPR015360">
    <property type="entry name" value="XPC-bd"/>
</dbReference>
<evidence type="ECO:0000256" key="2">
    <source>
        <dbReference type="ARBA" id="ARBA00022737"/>
    </source>
</evidence>
<dbReference type="CDD" id="cd05271">
    <property type="entry name" value="NDUFA9_like_SDR_a"/>
    <property type="match status" value="1"/>
</dbReference>
<feature type="compositionally biased region" description="Polar residues" evidence="6">
    <location>
        <begin position="142"/>
        <end position="155"/>
    </location>
</feature>
<proteinExistence type="predicted"/>
<dbReference type="EMBL" id="MBFR01000106">
    <property type="protein sequence ID" value="PVU93972.1"/>
    <property type="molecule type" value="Genomic_DNA"/>
</dbReference>
<name>A0A2T9YNR7_9FUNG</name>
<comment type="subcellular location">
    <subcellularLocation>
        <location evidence="1">Nucleus</location>
    </subcellularLocation>
</comment>
<feature type="compositionally biased region" description="Polar residues" evidence="6">
    <location>
        <begin position="117"/>
        <end position="130"/>
    </location>
</feature>
<evidence type="ECO:0000259" key="8">
    <source>
        <dbReference type="PROSITE" id="PS50053"/>
    </source>
</evidence>
<evidence type="ECO:0000256" key="4">
    <source>
        <dbReference type="ARBA" id="ARBA00023204"/>
    </source>
</evidence>
<dbReference type="Proteomes" id="UP000245383">
    <property type="component" value="Unassembled WGS sequence"/>
</dbReference>
<gene>
    <name evidence="9" type="ORF">BB561_002907</name>
</gene>
<keyword evidence="4" id="KW-0234">DNA repair</keyword>
<dbReference type="InterPro" id="IPR004806">
    <property type="entry name" value="Rad23"/>
</dbReference>
<dbReference type="OrthoDB" id="275457at2759"/>
<feature type="compositionally biased region" description="Polar residues" evidence="6">
    <location>
        <begin position="98"/>
        <end position="108"/>
    </location>
</feature>
<dbReference type="PANTHER" id="PTHR12126">
    <property type="entry name" value="NADH-UBIQUINONE OXIDOREDUCTASE 39 KDA SUBUNIT-RELATED"/>
    <property type="match status" value="1"/>
</dbReference>
<dbReference type="PANTHER" id="PTHR12126:SF11">
    <property type="entry name" value="NADH DEHYDROGENASE [UBIQUINONE] 1 ALPHA SUBCOMPLEX SUBUNIT 9, MITOCHONDRIAL"/>
    <property type="match status" value="1"/>
</dbReference>
<dbReference type="PROSITE" id="PS50030">
    <property type="entry name" value="UBA"/>
    <property type="match status" value="1"/>
</dbReference>
<dbReference type="STRING" id="133385.A0A2T9YNR7"/>
<keyword evidence="2" id="KW-0677">Repeat</keyword>
<evidence type="ECO:0000313" key="9">
    <source>
        <dbReference type="EMBL" id="PVU93972.1"/>
    </source>
</evidence>
<dbReference type="InterPro" id="IPR036291">
    <property type="entry name" value="NAD(P)-bd_dom_sf"/>
</dbReference>
<dbReference type="Pfam" id="PF09280">
    <property type="entry name" value="XPC-binding"/>
    <property type="match status" value="1"/>
</dbReference>